<feature type="domain" description="HD-CE" evidence="1">
    <location>
        <begin position="39"/>
        <end position="290"/>
    </location>
</feature>
<dbReference type="Proteomes" id="UP000610960">
    <property type="component" value="Unassembled WGS sequence"/>
</dbReference>
<gene>
    <name evidence="2" type="ORF">GCM10007981_04460</name>
</gene>
<dbReference type="Pfam" id="PF24391">
    <property type="entry name" value="HD-CE"/>
    <property type="match status" value="1"/>
</dbReference>
<sequence length="444" mass="50031">MNNMAIRWNIIKDECVKIGGELSPLSIFMSPSWDRKIILPYFVPHDYRHFRNVEGIASGLAPLFNVGRNSFERALIGCSTWLHDIGMAAWALSIDDLSIHVDELLKDLKGSRIGDFKRELLESSMFFKGCLNEDNCRGSACNVADLGTVYISKACMNRSIDYRLRLLRFVRAYHPWISESYVEHKLPKDVTLIRELGGGAARFSSLVGEICKLHDNKVELRNRVSTFEGYEVDTAKYGALLRIADALDFNRSRVENIFDVIRNDMVNDGFFYVLKHWVFKYAVKGVDANSGGVTVEISDEAEESMVLGFLLFEVGDNLAEDYETVNLYRRLPNIVIINGGKDLTLNKYISELRFAYRKLGELKDADRLGRYGKELNRIGVEEEQVNAIISSFNDAKLKGLMNPPLDALALALTLGKNASGLADLIAQDLPSDVRSHVGELFIPR</sequence>
<protein>
    <recommendedName>
        <fullName evidence="1">HD-CE domain-containing protein</fullName>
    </recommendedName>
</protein>
<reference evidence="2" key="2">
    <citation type="submission" date="2020-09" db="EMBL/GenBank/DDBJ databases">
        <authorList>
            <person name="Sun Q."/>
            <person name="Ohkuma M."/>
        </authorList>
    </citation>
    <scope>NUCLEOTIDE SEQUENCE</scope>
    <source>
        <strain evidence="2">JCM 10088</strain>
    </source>
</reference>
<name>A0A830GT79_9CREN</name>
<evidence type="ECO:0000313" key="3">
    <source>
        <dbReference type="Proteomes" id="UP000610960"/>
    </source>
</evidence>
<keyword evidence="3" id="KW-1185">Reference proteome</keyword>
<reference evidence="2" key="1">
    <citation type="journal article" date="2014" name="Int. J. Syst. Evol. Microbiol.">
        <title>Complete genome sequence of Corynebacterium casei LMG S-19264T (=DSM 44701T), isolated from a smear-ripened cheese.</title>
        <authorList>
            <consortium name="US DOE Joint Genome Institute (JGI-PGF)"/>
            <person name="Walter F."/>
            <person name="Albersmeier A."/>
            <person name="Kalinowski J."/>
            <person name="Ruckert C."/>
        </authorList>
    </citation>
    <scope>NUCLEOTIDE SEQUENCE</scope>
    <source>
        <strain evidence="2">JCM 10088</strain>
    </source>
</reference>
<organism evidence="2 3">
    <name type="scientific">Thermocladium modestius</name>
    <dbReference type="NCBI Taxonomy" id="62609"/>
    <lineage>
        <taxon>Archaea</taxon>
        <taxon>Thermoproteota</taxon>
        <taxon>Thermoprotei</taxon>
        <taxon>Thermoproteales</taxon>
        <taxon>Thermoproteaceae</taxon>
        <taxon>Thermocladium</taxon>
    </lineage>
</organism>
<dbReference type="AlphaFoldDB" id="A0A830GT79"/>
<evidence type="ECO:0000313" key="2">
    <source>
        <dbReference type="EMBL" id="GGP19704.1"/>
    </source>
</evidence>
<accession>A0A830GT79</accession>
<dbReference type="EMBL" id="BMNL01000001">
    <property type="protein sequence ID" value="GGP19704.1"/>
    <property type="molecule type" value="Genomic_DNA"/>
</dbReference>
<proteinExistence type="predicted"/>
<evidence type="ECO:0000259" key="1">
    <source>
        <dbReference type="Pfam" id="PF24391"/>
    </source>
</evidence>
<dbReference type="InterPro" id="IPR056471">
    <property type="entry name" value="HD-CE"/>
</dbReference>
<dbReference type="SUPFAM" id="SSF109604">
    <property type="entry name" value="HD-domain/PDEase-like"/>
    <property type="match status" value="1"/>
</dbReference>
<comment type="caution">
    <text evidence="2">The sequence shown here is derived from an EMBL/GenBank/DDBJ whole genome shotgun (WGS) entry which is preliminary data.</text>
</comment>